<feature type="transmembrane region" description="Helical" evidence="6">
    <location>
        <begin position="358"/>
        <end position="378"/>
    </location>
</feature>
<reference evidence="8 9" key="1">
    <citation type="submission" date="2018-11" db="EMBL/GenBank/DDBJ databases">
        <title>Saccharopolyspora rhizosphaerae sp. nov., an actinomycete isolated from rhizosphere soil in Thailand.</title>
        <authorList>
            <person name="Intra B."/>
            <person name="Euanorasetr J."/>
            <person name="Take A."/>
            <person name="Inahashi Y."/>
            <person name="Mori M."/>
            <person name="Panbangred W."/>
            <person name="Matsumoto A."/>
        </authorList>
    </citation>
    <scope>NUCLEOTIDE SEQUENCE [LARGE SCALE GENOMIC DNA]</scope>
    <source>
        <strain evidence="8 9">H219</strain>
    </source>
</reference>
<dbReference type="AlphaFoldDB" id="A0A426JNG5"/>
<feature type="domain" description="Major facilitator superfamily (MFS) profile" evidence="7">
    <location>
        <begin position="4"/>
        <end position="385"/>
    </location>
</feature>
<dbReference type="Proteomes" id="UP000274515">
    <property type="component" value="Unassembled WGS sequence"/>
</dbReference>
<feature type="transmembrane region" description="Helical" evidence="6">
    <location>
        <begin position="44"/>
        <end position="62"/>
    </location>
</feature>
<evidence type="ECO:0000256" key="3">
    <source>
        <dbReference type="ARBA" id="ARBA00022692"/>
    </source>
</evidence>
<evidence type="ECO:0000256" key="1">
    <source>
        <dbReference type="ARBA" id="ARBA00004651"/>
    </source>
</evidence>
<feature type="transmembrane region" description="Helical" evidence="6">
    <location>
        <begin position="235"/>
        <end position="255"/>
    </location>
</feature>
<keyword evidence="4 6" id="KW-1133">Transmembrane helix</keyword>
<dbReference type="InterPro" id="IPR011701">
    <property type="entry name" value="MFS"/>
</dbReference>
<name>A0A426JNG5_9PSEU</name>
<feature type="transmembrane region" description="Helical" evidence="6">
    <location>
        <begin position="132"/>
        <end position="152"/>
    </location>
</feature>
<dbReference type="OrthoDB" id="9814237at2"/>
<evidence type="ECO:0000256" key="5">
    <source>
        <dbReference type="ARBA" id="ARBA00023136"/>
    </source>
</evidence>
<gene>
    <name evidence="8" type="ORF">EIL87_18245</name>
</gene>
<dbReference type="InterPro" id="IPR036259">
    <property type="entry name" value="MFS_trans_sf"/>
</dbReference>
<dbReference type="Pfam" id="PF07690">
    <property type="entry name" value="MFS_1"/>
    <property type="match status" value="1"/>
</dbReference>
<dbReference type="EMBL" id="RSAA01000017">
    <property type="protein sequence ID" value="RRO14691.1"/>
    <property type="molecule type" value="Genomic_DNA"/>
</dbReference>
<evidence type="ECO:0000313" key="9">
    <source>
        <dbReference type="Proteomes" id="UP000274515"/>
    </source>
</evidence>
<feature type="transmembrane region" description="Helical" evidence="6">
    <location>
        <begin position="321"/>
        <end position="346"/>
    </location>
</feature>
<evidence type="ECO:0000256" key="6">
    <source>
        <dbReference type="SAM" id="Phobius"/>
    </source>
</evidence>
<dbReference type="InterPro" id="IPR050189">
    <property type="entry name" value="MFS_Efflux_Transporters"/>
</dbReference>
<feature type="transmembrane region" description="Helical" evidence="6">
    <location>
        <begin position="69"/>
        <end position="91"/>
    </location>
</feature>
<feature type="transmembrane region" description="Helical" evidence="6">
    <location>
        <begin position="201"/>
        <end position="223"/>
    </location>
</feature>
<keyword evidence="9" id="KW-1185">Reference proteome</keyword>
<keyword evidence="3 6" id="KW-0812">Transmembrane</keyword>
<dbReference type="RefSeq" id="WP_125091776.1">
    <property type="nucleotide sequence ID" value="NZ_RSAA01000017.1"/>
</dbReference>
<accession>A0A426JNG5</accession>
<feature type="transmembrane region" description="Helical" evidence="6">
    <location>
        <begin position="262"/>
        <end position="284"/>
    </location>
</feature>
<evidence type="ECO:0000256" key="2">
    <source>
        <dbReference type="ARBA" id="ARBA00022475"/>
    </source>
</evidence>
<dbReference type="SUPFAM" id="SSF103473">
    <property type="entry name" value="MFS general substrate transporter"/>
    <property type="match status" value="1"/>
</dbReference>
<sequence>MPLGVWALALAAFAIGTTEFVPLGILPILSTDFGVSIADGGHFIAAYAVGVVVGAPSLTVITSRWPRKMLLVALLVLFLIGNVLTAAAPSFSSAVVARFVTGLPHGAFFGAGAMVAAHLASHGKRASAVARMLGGLAAANVLGVPAGVLIAARLGWKWTFLAVAALGAMALVAVLCWIPHQPRGMAGGVRREFAMLRRPQVLLMLTVVVFGFAGVFACYSYVAPLLTTASRFDPGTLPVLLVLIGIGMTVGTHLGGAVADKALVPAIIGFLAMLSLCLALISVTATSKPAVLLTLIGVAVAGFAVAPAMQTRVMELAHEAAALASAAVQAAFNVANSLGAWAGGLALHAGLGLTAPSVVGSTFVLSGLILMVASAAFARRGQRSAAHQVAPSEPGESRP</sequence>
<dbReference type="PANTHER" id="PTHR43124">
    <property type="entry name" value="PURINE EFFLUX PUMP PBUE"/>
    <property type="match status" value="1"/>
</dbReference>
<comment type="subcellular location">
    <subcellularLocation>
        <location evidence="1">Cell membrane</location>
        <topology evidence="1">Multi-pass membrane protein</topology>
    </subcellularLocation>
</comment>
<evidence type="ECO:0000259" key="7">
    <source>
        <dbReference type="PROSITE" id="PS50850"/>
    </source>
</evidence>
<dbReference type="InterPro" id="IPR020846">
    <property type="entry name" value="MFS_dom"/>
</dbReference>
<dbReference type="PANTHER" id="PTHR43124:SF3">
    <property type="entry name" value="CHLORAMPHENICOL EFFLUX PUMP RV0191"/>
    <property type="match status" value="1"/>
</dbReference>
<keyword evidence="2" id="KW-1003">Cell membrane</keyword>
<protein>
    <submittedName>
        <fullName evidence="8">MFS transporter</fullName>
    </submittedName>
</protein>
<keyword evidence="5 6" id="KW-0472">Membrane</keyword>
<organism evidence="8 9">
    <name type="scientific">Saccharopolyspora rhizosphaerae</name>
    <dbReference type="NCBI Taxonomy" id="2492662"/>
    <lineage>
        <taxon>Bacteria</taxon>
        <taxon>Bacillati</taxon>
        <taxon>Actinomycetota</taxon>
        <taxon>Actinomycetes</taxon>
        <taxon>Pseudonocardiales</taxon>
        <taxon>Pseudonocardiaceae</taxon>
        <taxon>Saccharopolyspora</taxon>
    </lineage>
</organism>
<comment type="caution">
    <text evidence="8">The sequence shown here is derived from an EMBL/GenBank/DDBJ whole genome shotgun (WGS) entry which is preliminary data.</text>
</comment>
<dbReference type="GO" id="GO:0022857">
    <property type="term" value="F:transmembrane transporter activity"/>
    <property type="evidence" value="ECO:0007669"/>
    <property type="project" value="InterPro"/>
</dbReference>
<dbReference type="PROSITE" id="PS50850">
    <property type="entry name" value="MFS"/>
    <property type="match status" value="1"/>
</dbReference>
<feature type="transmembrane region" description="Helical" evidence="6">
    <location>
        <begin position="158"/>
        <end position="180"/>
    </location>
</feature>
<proteinExistence type="predicted"/>
<dbReference type="CDD" id="cd17324">
    <property type="entry name" value="MFS_NepI_like"/>
    <property type="match status" value="1"/>
</dbReference>
<feature type="transmembrane region" description="Helical" evidence="6">
    <location>
        <begin position="290"/>
        <end position="309"/>
    </location>
</feature>
<dbReference type="GO" id="GO:0005886">
    <property type="term" value="C:plasma membrane"/>
    <property type="evidence" value="ECO:0007669"/>
    <property type="project" value="UniProtKB-SubCell"/>
</dbReference>
<feature type="transmembrane region" description="Helical" evidence="6">
    <location>
        <begin position="103"/>
        <end position="120"/>
    </location>
</feature>
<evidence type="ECO:0000313" key="8">
    <source>
        <dbReference type="EMBL" id="RRO14691.1"/>
    </source>
</evidence>
<evidence type="ECO:0000256" key="4">
    <source>
        <dbReference type="ARBA" id="ARBA00022989"/>
    </source>
</evidence>
<dbReference type="Gene3D" id="1.20.1250.20">
    <property type="entry name" value="MFS general substrate transporter like domains"/>
    <property type="match status" value="1"/>
</dbReference>